<dbReference type="RefSeq" id="XP_004997413.1">
    <property type="nucleotide sequence ID" value="XM_004997356.1"/>
</dbReference>
<dbReference type="OrthoDB" id="2190159at2759"/>
<dbReference type="PANTHER" id="PTHR13254">
    <property type="entry name" value="GOLGI AUTOANTIGEN, GOLGIN SUBFAMILY A, 7"/>
    <property type="match status" value="1"/>
</dbReference>
<reference evidence="9" key="1">
    <citation type="submission" date="2009-08" db="EMBL/GenBank/DDBJ databases">
        <title>Annotation of Salpingoeca rosetta.</title>
        <authorList>
            <consortium name="The Broad Institute Genome Sequencing Platform"/>
            <person name="Russ C."/>
            <person name="Cuomo C."/>
            <person name="Burger G."/>
            <person name="Gray M.W."/>
            <person name="Holland P.W.H."/>
            <person name="King N."/>
            <person name="Lang F.B.F."/>
            <person name="Roger A.J."/>
            <person name="Ruiz-Trillo I."/>
            <person name="Young S.K."/>
            <person name="Zeng Q."/>
            <person name="Gargeya S."/>
            <person name="Alvarado L."/>
            <person name="Berlin A."/>
            <person name="Chapman S.B."/>
            <person name="Chen Z."/>
            <person name="Freedman E."/>
            <person name="Gellesch M."/>
            <person name="Goldberg J."/>
            <person name="Griggs A."/>
            <person name="Gujja S."/>
            <person name="Heilman E."/>
            <person name="Heiman D."/>
            <person name="Howarth C."/>
            <person name="Mehta T."/>
            <person name="Neiman D."/>
            <person name="Pearson M."/>
            <person name="Roberts A."/>
            <person name="Saif S."/>
            <person name="Shea T."/>
            <person name="Shenoy N."/>
            <person name="Sisk P."/>
            <person name="Stolte C."/>
            <person name="Sykes S."/>
            <person name="White J."/>
            <person name="Yandava C."/>
            <person name="Haas B."/>
            <person name="Nusbaum C."/>
            <person name="Birren B."/>
        </authorList>
    </citation>
    <scope>NUCLEOTIDE SEQUENCE [LARGE SCALE GENOMIC DNA]</scope>
    <source>
        <strain evidence="9">ATCC 50818</strain>
    </source>
</reference>
<dbReference type="PANTHER" id="PTHR13254:SF0">
    <property type="entry name" value="GOLGIN SUBFAMILY A MEMBER 7_ERF4 DOMAIN-CONTAINING PROTEIN"/>
    <property type="match status" value="1"/>
</dbReference>
<evidence type="ECO:0000256" key="1">
    <source>
        <dbReference type="ARBA" id="ARBA00004406"/>
    </source>
</evidence>
<dbReference type="eggNOG" id="KOG4069">
    <property type="taxonomic scope" value="Eukaryota"/>
</dbReference>
<dbReference type="GO" id="GO:0002178">
    <property type="term" value="C:palmitoyltransferase complex"/>
    <property type="evidence" value="ECO:0007669"/>
    <property type="project" value="TreeGrafter"/>
</dbReference>
<evidence type="ECO:0000256" key="5">
    <source>
        <dbReference type="ARBA" id="ARBA00022824"/>
    </source>
</evidence>
<evidence type="ECO:0000259" key="8">
    <source>
        <dbReference type="Pfam" id="PF10256"/>
    </source>
</evidence>
<organism evidence="10">
    <name type="scientific">Salpingoeca rosetta (strain ATCC 50818 / BSB-021)</name>
    <dbReference type="NCBI Taxonomy" id="946362"/>
    <lineage>
        <taxon>Eukaryota</taxon>
        <taxon>Choanoflagellata</taxon>
        <taxon>Craspedida</taxon>
        <taxon>Salpingoecidae</taxon>
        <taxon>Salpingoeca</taxon>
    </lineage>
</organism>
<evidence type="ECO:0000256" key="4">
    <source>
        <dbReference type="ARBA" id="ARBA00018463"/>
    </source>
</evidence>
<evidence type="ECO:0000256" key="6">
    <source>
        <dbReference type="ARBA" id="ARBA00023136"/>
    </source>
</evidence>
<feature type="domain" description="Golgin subfamily A member 7/ERF4" evidence="8">
    <location>
        <begin position="26"/>
        <end position="138"/>
    </location>
</feature>
<evidence type="ECO:0000313" key="10">
    <source>
        <dbReference type="Proteomes" id="UP000007799"/>
    </source>
</evidence>
<gene>
    <name evidence="9" type="ORF">PTSG_01438</name>
</gene>
<dbReference type="InterPro" id="IPR019383">
    <property type="entry name" value="Golgin_A_7/ERF4"/>
</dbReference>
<evidence type="ECO:0000313" key="9">
    <source>
        <dbReference type="EMBL" id="EGD80852.1"/>
    </source>
</evidence>
<dbReference type="KEGG" id="sre:PTSG_01438"/>
<keyword evidence="5" id="KW-0256">Endoplasmic reticulum</keyword>
<comment type="similarity">
    <text evidence="2">Belongs to the ERF4 family.</text>
</comment>
<protein>
    <recommendedName>
        <fullName evidence="4">Ras modification protein ERF4</fullName>
    </recommendedName>
</protein>
<dbReference type="GO" id="GO:0006612">
    <property type="term" value="P:protein targeting to membrane"/>
    <property type="evidence" value="ECO:0007669"/>
    <property type="project" value="TreeGrafter"/>
</dbReference>
<dbReference type="InParanoid" id="F2U0C4"/>
<evidence type="ECO:0000256" key="7">
    <source>
        <dbReference type="SAM" id="MobiDB-lite"/>
    </source>
</evidence>
<proteinExistence type="inferred from homology"/>
<keyword evidence="10" id="KW-1185">Reference proteome</keyword>
<keyword evidence="6" id="KW-0472">Membrane</keyword>
<feature type="region of interest" description="Disordered" evidence="7">
    <location>
        <begin position="1"/>
        <end position="24"/>
    </location>
</feature>
<dbReference type="AlphaFoldDB" id="F2U0C4"/>
<dbReference type="GO" id="GO:0005789">
    <property type="term" value="C:endoplasmic reticulum membrane"/>
    <property type="evidence" value="ECO:0007669"/>
    <property type="project" value="UniProtKB-SubCell"/>
</dbReference>
<dbReference type="Proteomes" id="UP000007799">
    <property type="component" value="Unassembled WGS sequence"/>
</dbReference>
<accession>F2U0C4</accession>
<dbReference type="EMBL" id="GL832958">
    <property type="protein sequence ID" value="EGD80852.1"/>
    <property type="molecule type" value="Genomic_DNA"/>
</dbReference>
<sequence>MATQTSSGGGDGSGAQQPSPPAPSAIFIQRDFSKGTTPRFATTLPQQLASKISAEQFAHAITQINDVFEEAEAPSLSLYMTNVLSCLTGHLLQFCVENPYEKRFREVSALTEQLNQQVFGPKGLRMVDPLRRGLRAIEIQVLNVAV</sequence>
<dbReference type="STRING" id="946362.F2U0C4"/>
<dbReference type="OMA" id="FIYICTE"/>
<comment type="subunit">
    <text evidence="3">Interacts with ERF2.</text>
</comment>
<dbReference type="GeneID" id="16078010"/>
<evidence type="ECO:0000256" key="2">
    <source>
        <dbReference type="ARBA" id="ARBA00007732"/>
    </source>
</evidence>
<evidence type="ECO:0000256" key="3">
    <source>
        <dbReference type="ARBA" id="ARBA00011396"/>
    </source>
</evidence>
<dbReference type="Pfam" id="PF10256">
    <property type="entry name" value="Erf4"/>
    <property type="match status" value="1"/>
</dbReference>
<dbReference type="FunCoup" id="F2U0C4">
    <property type="interactions" value="1008"/>
</dbReference>
<name>F2U0C4_SALR5</name>
<comment type="subcellular location">
    <subcellularLocation>
        <location evidence="1">Endoplasmic reticulum membrane</location>
        <topology evidence="1">Peripheral membrane protein</topology>
    </subcellularLocation>
</comment>
<dbReference type="InterPro" id="IPR051371">
    <property type="entry name" value="Ras_palmitoyltransferase"/>
</dbReference>